<dbReference type="GO" id="GO:0006865">
    <property type="term" value="P:amino acid transport"/>
    <property type="evidence" value="ECO:0007669"/>
    <property type="project" value="UniProtKB-KW"/>
</dbReference>
<dbReference type="InterPro" id="IPR017871">
    <property type="entry name" value="ABC_transporter-like_CS"/>
</dbReference>
<feature type="region of interest" description="Disordered" evidence="8">
    <location>
        <begin position="362"/>
        <end position="391"/>
    </location>
</feature>
<keyword evidence="4 10" id="KW-0067">ATP-binding</keyword>
<evidence type="ECO:0000313" key="11">
    <source>
        <dbReference type="Proteomes" id="UP000216454"/>
    </source>
</evidence>
<dbReference type="InterPro" id="IPR003593">
    <property type="entry name" value="AAA+_ATPase"/>
</dbReference>
<gene>
    <name evidence="10" type="ORF">PSSU_0584</name>
</gene>
<dbReference type="InterPro" id="IPR018449">
    <property type="entry name" value="NIL_domain"/>
</dbReference>
<dbReference type="GO" id="GO:0016887">
    <property type="term" value="F:ATP hydrolysis activity"/>
    <property type="evidence" value="ECO:0007669"/>
    <property type="project" value="InterPro"/>
</dbReference>
<dbReference type="AlphaFoldDB" id="A0A261F209"/>
<dbReference type="SMART" id="SM00930">
    <property type="entry name" value="NIL"/>
    <property type="match status" value="1"/>
</dbReference>
<feature type="domain" description="ABC transporter" evidence="9">
    <location>
        <begin position="4"/>
        <end position="243"/>
    </location>
</feature>
<dbReference type="InterPro" id="IPR003439">
    <property type="entry name" value="ABC_transporter-like_ATP-bd"/>
</dbReference>
<evidence type="ECO:0000256" key="1">
    <source>
        <dbReference type="ARBA" id="ARBA00022448"/>
    </source>
</evidence>
<keyword evidence="6" id="KW-0029">Amino-acid transport</keyword>
<evidence type="ECO:0000256" key="6">
    <source>
        <dbReference type="ARBA" id="ARBA00022970"/>
    </source>
</evidence>
<keyword evidence="5" id="KW-1278">Translocase</keyword>
<evidence type="ECO:0000259" key="9">
    <source>
        <dbReference type="PROSITE" id="PS50893"/>
    </source>
</evidence>
<dbReference type="PROSITE" id="PS00211">
    <property type="entry name" value="ABC_TRANSPORTER_1"/>
    <property type="match status" value="1"/>
</dbReference>
<evidence type="ECO:0000256" key="3">
    <source>
        <dbReference type="ARBA" id="ARBA00022741"/>
    </source>
</evidence>
<dbReference type="InterPro" id="IPR050086">
    <property type="entry name" value="MetN_ABC_transporter-like"/>
</dbReference>
<feature type="compositionally biased region" description="Low complexity" evidence="8">
    <location>
        <begin position="362"/>
        <end position="384"/>
    </location>
</feature>
<dbReference type="EMBL" id="MWWQ01000005">
    <property type="protein sequence ID" value="OZG52966.1"/>
    <property type="molecule type" value="Genomic_DNA"/>
</dbReference>
<dbReference type="OrthoDB" id="4283894at2"/>
<evidence type="ECO:0000256" key="7">
    <source>
        <dbReference type="ARBA" id="ARBA00023136"/>
    </source>
</evidence>
<dbReference type="PANTHER" id="PTHR43166:SF30">
    <property type="entry name" value="METHIONINE IMPORT ATP-BINDING PROTEIN METN"/>
    <property type="match status" value="1"/>
</dbReference>
<evidence type="ECO:0000256" key="2">
    <source>
        <dbReference type="ARBA" id="ARBA00022475"/>
    </source>
</evidence>
<comment type="caution">
    <text evidence="10">The sequence shown here is derived from an EMBL/GenBank/DDBJ whole genome shotgun (WGS) entry which is preliminary data.</text>
</comment>
<keyword evidence="7" id="KW-0472">Membrane</keyword>
<keyword evidence="3" id="KW-0547">Nucleotide-binding</keyword>
<name>A0A261F209_9BIFI</name>
<proteinExistence type="predicted"/>
<evidence type="ECO:0000256" key="8">
    <source>
        <dbReference type="SAM" id="MobiDB-lite"/>
    </source>
</evidence>
<dbReference type="Pfam" id="PF09383">
    <property type="entry name" value="NIL"/>
    <property type="match status" value="1"/>
</dbReference>
<dbReference type="InterPro" id="IPR027417">
    <property type="entry name" value="P-loop_NTPase"/>
</dbReference>
<reference evidence="10 11" key="1">
    <citation type="journal article" date="2017" name="BMC Genomics">
        <title>Comparative genomic and phylogenomic analyses of the Bifidobacteriaceae family.</title>
        <authorList>
            <person name="Lugli G.A."/>
            <person name="Milani C."/>
            <person name="Turroni F."/>
            <person name="Duranti S."/>
            <person name="Mancabelli L."/>
            <person name="Mangifesta M."/>
            <person name="Ferrario C."/>
            <person name="Modesto M."/>
            <person name="Mattarelli P."/>
            <person name="Jiri K."/>
            <person name="van Sinderen D."/>
            <person name="Ventura M."/>
        </authorList>
    </citation>
    <scope>NUCLEOTIDE SEQUENCE [LARGE SCALE GENOMIC DNA]</scope>
    <source>
        <strain evidence="10 11">DSM 24744</strain>
    </source>
</reference>
<dbReference type="Pfam" id="PF00005">
    <property type="entry name" value="ABC_tran"/>
    <property type="match status" value="1"/>
</dbReference>
<accession>A0A261F209</accession>
<dbReference type="InterPro" id="IPR045865">
    <property type="entry name" value="ACT-like_dom_sf"/>
</dbReference>
<dbReference type="SUPFAM" id="SSF52540">
    <property type="entry name" value="P-loop containing nucleoside triphosphate hydrolases"/>
    <property type="match status" value="1"/>
</dbReference>
<evidence type="ECO:0000256" key="5">
    <source>
        <dbReference type="ARBA" id="ARBA00022967"/>
    </source>
</evidence>
<evidence type="ECO:0000256" key="4">
    <source>
        <dbReference type="ARBA" id="ARBA00022840"/>
    </source>
</evidence>
<keyword evidence="1" id="KW-0813">Transport</keyword>
<organism evidence="10 11">
    <name type="scientific">Pseudoscardovia suis</name>
    <dbReference type="NCBI Taxonomy" id="987063"/>
    <lineage>
        <taxon>Bacteria</taxon>
        <taxon>Bacillati</taxon>
        <taxon>Actinomycetota</taxon>
        <taxon>Actinomycetes</taxon>
        <taxon>Bifidobacteriales</taxon>
        <taxon>Bifidobacteriaceae</taxon>
        <taxon>Pseudoscardovia</taxon>
    </lineage>
</organism>
<dbReference type="RefSeq" id="WP_094690876.1">
    <property type="nucleotide sequence ID" value="NZ_MWWQ01000005.1"/>
</dbReference>
<dbReference type="SMART" id="SM00382">
    <property type="entry name" value="AAA"/>
    <property type="match status" value="1"/>
</dbReference>
<dbReference type="GO" id="GO:0005524">
    <property type="term" value="F:ATP binding"/>
    <property type="evidence" value="ECO:0007669"/>
    <property type="project" value="UniProtKB-KW"/>
</dbReference>
<dbReference type="PANTHER" id="PTHR43166">
    <property type="entry name" value="AMINO ACID IMPORT ATP-BINDING PROTEIN"/>
    <property type="match status" value="1"/>
</dbReference>
<keyword evidence="2" id="KW-1003">Cell membrane</keyword>
<dbReference type="PROSITE" id="PS50893">
    <property type="entry name" value="ABC_TRANSPORTER_2"/>
    <property type="match status" value="1"/>
</dbReference>
<evidence type="ECO:0000313" key="10">
    <source>
        <dbReference type="EMBL" id="OZG52966.1"/>
    </source>
</evidence>
<sequence length="391" mass="42343">MSTIELRDIHVTFHEGGKTVEAVKGVNLLALDGEIFGIVGYSGAGKSTLVRTINLLERPTQGHVLIDGEDVTQATGAKLRELRRKIGFVFQSFNLVGNLTVGQNIQFALKAGGWKRDQWHDRTVELLRLVGLEDRVDSYPSGLSGGQKQRVAIARALANEPKILLCDEATSALDLETTEDILALLKRINRELKITIVFITHQLEVAKQVFDHVAVMEQGVIVEQGETFDVFSAPKHPTTKSLVGRFLGISLPPQLIESLPAGELVQLTYRGDDALEPLISDVAVRRGVSINVLHGNVEYFGTRPIGVLIVLISGEDGAVRQALADLKSKVLEFHVLDRAKIAAGATTTQAIDAAADAQVGGVNASSQQSQAQQAQAEAQQAQNEQTKEEAR</sequence>
<keyword evidence="11" id="KW-1185">Reference proteome</keyword>
<dbReference type="Gene3D" id="3.30.70.260">
    <property type="match status" value="1"/>
</dbReference>
<dbReference type="Proteomes" id="UP000216454">
    <property type="component" value="Unassembled WGS sequence"/>
</dbReference>
<dbReference type="Gene3D" id="3.40.50.300">
    <property type="entry name" value="P-loop containing nucleotide triphosphate hydrolases"/>
    <property type="match status" value="1"/>
</dbReference>
<dbReference type="SUPFAM" id="SSF55021">
    <property type="entry name" value="ACT-like"/>
    <property type="match status" value="1"/>
</dbReference>
<protein>
    <submittedName>
        <fullName evidence="10">Methionine ABC transporter ATP-binding protein</fullName>
    </submittedName>
</protein>